<dbReference type="Proteomes" id="UP000003586">
    <property type="component" value="Chromosome"/>
</dbReference>
<dbReference type="KEGG" id="nso:NIASO_16125"/>
<evidence type="ECO:0000313" key="1">
    <source>
        <dbReference type="EMBL" id="AHF17892.1"/>
    </source>
</evidence>
<dbReference type="STRING" id="929713.NIASO_16125"/>
<proteinExistence type="predicted"/>
<organism evidence="1 2">
    <name type="scientific">Niabella soli DSM 19437</name>
    <dbReference type="NCBI Taxonomy" id="929713"/>
    <lineage>
        <taxon>Bacteria</taxon>
        <taxon>Pseudomonadati</taxon>
        <taxon>Bacteroidota</taxon>
        <taxon>Chitinophagia</taxon>
        <taxon>Chitinophagales</taxon>
        <taxon>Chitinophagaceae</taxon>
        <taxon>Niabella</taxon>
    </lineage>
</organism>
<dbReference type="HOGENOM" id="CLU_3346373_0_0_10"/>
<sequence>MIYNYFIRLAKIVFLKISTNCGKQGNNRSFGSVDATD</sequence>
<accession>W0F4F1</accession>
<dbReference type="AlphaFoldDB" id="W0F4F1"/>
<keyword evidence="2" id="KW-1185">Reference proteome</keyword>
<evidence type="ECO:0000313" key="2">
    <source>
        <dbReference type="Proteomes" id="UP000003586"/>
    </source>
</evidence>
<dbReference type="EMBL" id="CP007035">
    <property type="protein sequence ID" value="AHF17892.1"/>
    <property type="molecule type" value="Genomic_DNA"/>
</dbReference>
<name>W0F4F1_9BACT</name>
<reference evidence="1 2" key="1">
    <citation type="submission" date="2013-12" db="EMBL/GenBank/DDBJ databases">
        <authorList>
            <consortium name="DOE Joint Genome Institute"/>
            <person name="Eisen J."/>
            <person name="Huntemann M."/>
            <person name="Han J."/>
            <person name="Chen A."/>
            <person name="Kyrpides N."/>
            <person name="Mavromatis K."/>
            <person name="Markowitz V."/>
            <person name="Palaniappan K."/>
            <person name="Ivanova N."/>
            <person name="Schaumberg A."/>
            <person name="Pati A."/>
            <person name="Liolios K."/>
            <person name="Nordberg H.P."/>
            <person name="Cantor M.N."/>
            <person name="Hua S.X."/>
            <person name="Woyke T."/>
        </authorList>
    </citation>
    <scope>NUCLEOTIDE SEQUENCE [LARGE SCALE GENOMIC DNA]</scope>
    <source>
        <strain evidence="2">DSM 19437</strain>
    </source>
</reference>
<gene>
    <name evidence="1" type="ORF">NIASO_16125</name>
</gene>
<protein>
    <submittedName>
        <fullName evidence="1">Uncharacterized protein</fullName>
    </submittedName>
</protein>